<evidence type="ECO:0000256" key="11">
    <source>
        <dbReference type="ARBA" id="ARBA00023004"/>
    </source>
</evidence>
<feature type="transmembrane region" description="Helical" evidence="13">
    <location>
        <begin position="225"/>
        <end position="242"/>
    </location>
</feature>
<evidence type="ECO:0000256" key="12">
    <source>
        <dbReference type="ARBA" id="ARBA00023136"/>
    </source>
</evidence>
<evidence type="ECO:0000256" key="7">
    <source>
        <dbReference type="ARBA" id="ARBA00022692"/>
    </source>
</evidence>
<keyword evidence="4 13" id="KW-1003">Cell membrane</keyword>
<sequence length="470" mass="53154">MDVLLLSRLQFAFTIMFHYLFPPLTIGLGIVLVFLEGRYLWTKEIIYEQAARFWTKIFGLNFALGVATGIVMEFEFGTNWAAYSRYVGDVFGSALAAEGIFAFFLESGFLGLLLFGWDRVGPKMHFFATLMVAIGGIFSSVWITIANSWQQTPVGHEIRDYVVNGKVYQRAEIVDFWAMVFNPSTMDRLIHVWLGAFILGAFFVMSISAWYLLKGRHLEFAKRSFTGGLLLATVSSLAQLLSGHSNARMVSEYQPAKLAAMEGIYETENSTGLYILGWPDDESETVKYGIEVPGMLSFLVHDDFKTPVPGFDQLEETWGRPPVWITFQAYHLMIGIGMTFIGSTLLACWLWWRGTLFDQRWLLWYFVFAVILAFVANEAGWVAAEVGRQPWIVYPSLVNGELTGGLRTSAGLSEAVRAEQVLGSIIFFGLIYFLLFVLWVTLLHQKISHGPEIDEVDENDEYPSMKKAFE</sequence>
<feature type="transmembrane region" description="Helical" evidence="13">
    <location>
        <begin position="421"/>
        <end position="443"/>
    </location>
</feature>
<keyword evidence="12 13" id="KW-0472">Membrane</keyword>
<accession>A0A5C5XC50</accession>
<keyword evidence="7 13" id="KW-0812">Transmembrane</keyword>
<dbReference type="GO" id="GO:0070069">
    <property type="term" value="C:cytochrome complex"/>
    <property type="evidence" value="ECO:0007669"/>
    <property type="project" value="UniProtKB-UniRule"/>
</dbReference>
<evidence type="ECO:0000256" key="2">
    <source>
        <dbReference type="ARBA" id="ARBA00009819"/>
    </source>
</evidence>
<evidence type="ECO:0000256" key="13">
    <source>
        <dbReference type="PIRNR" id="PIRNR006446"/>
    </source>
</evidence>
<comment type="subcellular location">
    <subcellularLocation>
        <location evidence="1">Cell inner membrane</location>
        <topology evidence="1">Multi-pass membrane protein</topology>
    </subcellularLocation>
</comment>
<evidence type="ECO:0000256" key="9">
    <source>
        <dbReference type="ARBA" id="ARBA00022982"/>
    </source>
</evidence>
<comment type="caution">
    <text evidence="14">The sequence shown here is derived from an EMBL/GenBank/DDBJ whole genome shotgun (WGS) entry which is preliminary data.</text>
</comment>
<reference evidence="14 15" key="1">
    <citation type="submission" date="2019-02" db="EMBL/GenBank/DDBJ databases">
        <title>Deep-cultivation of Planctomycetes and their phenomic and genomic characterization uncovers novel biology.</title>
        <authorList>
            <person name="Wiegand S."/>
            <person name="Jogler M."/>
            <person name="Boedeker C."/>
            <person name="Pinto D."/>
            <person name="Vollmers J."/>
            <person name="Rivas-Marin E."/>
            <person name="Kohn T."/>
            <person name="Peeters S.H."/>
            <person name="Heuer A."/>
            <person name="Rast P."/>
            <person name="Oberbeckmann S."/>
            <person name="Bunk B."/>
            <person name="Jeske O."/>
            <person name="Meyerdierks A."/>
            <person name="Storesund J.E."/>
            <person name="Kallscheuer N."/>
            <person name="Luecker S."/>
            <person name="Lage O.M."/>
            <person name="Pohl T."/>
            <person name="Merkel B.J."/>
            <person name="Hornburger P."/>
            <person name="Mueller R.-W."/>
            <person name="Bruemmer F."/>
            <person name="Labrenz M."/>
            <person name="Spormann A.M."/>
            <person name="Op Den Camp H."/>
            <person name="Overmann J."/>
            <person name="Amann R."/>
            <person name="Jetten M.S.M."/>
            <person name="Mascher T."/>
            <person name="Medema M.H."/>
            <person name="Devos D.P."/>
            <person name="Kaster A.-K."/>
            <person name="Ovreas L."/>
            <person name="Rohde M."/>
            <person name="Galperin M.Y."/>
            <person name="Jogler C."/>
        </authorList>
    </citation>
    <scope>NUCLEOTIDE SEQUENCE [LARGE SCALE GENOMIC DNA]</scope>
    <source>
        <strain evidence="14 15">Pan54</strain>
    </source>
</reference>
<evidence type="ECO:0000256" key="5">
    <source>
        <dbReference type="ARBA" id="ARBA00022519"/>
    </source>
</evidence>
<comment type="similarity">
    <text evidence="2 13">Belongs to the cytochrome ubiquinol oxidase subunit 1 family.</text>
</comment>
<dbReference type="GO" id="GO:0005886">
    <property type="term" value="C:plasma membrane"/>
    <property type="evidence" value="ECO:0007669"/>
    <property type="project" value="UniProtKB-SubCell"/>
</dbReference>
<dbReference type="GO" id="GO:0019646">
    <property type="term" value="P:aerobic electron transport chain"/>
    <property type="evidence" value="ECO:0007669"/>
    <property type="project" value="InterPro"/>
</dbReference>
<evidence type="ECO:0000256" key="8">
    <source>
        <dbReference type="ARBA" id="ARBA00022723"/>
    </source>
</evidence>
<feature type="transmembrane region" description="Helical" evidence="13">
    <location>
        <begin position="363"/>
        <end position="384"/>
    </location>
</feature>
<name>A0A5C5XC50_9PLAN</name>
<keyword evidence="8 13" id="KW-0479">Metal-binding</keyword>
<evidence type="ECO:0000256" key="10">
    <source>
        <dbReference type="ARBA" id="ARBA00022989"/>
    </source>
</evidence>
<dbReference type="OrthoDB" id="9807042at2"/>
<evidence type="ECO:0000256" key="3">
    <source>
        <dbReference type="ARBA" id="ARBA00022448"/>
    </source>
</evidence>
<feature type="transmembrane region" description="Helical" evidence="13">
    <location>
        <begin position="126"/>
        <end position="145"/>
    </location>
</feature>
<keyword evidence="3 13" id="KW-0813">Transport</keyword>
<keyword evidence="11 13" id="KW-0408">Iron</keyword>
<feature type="transmembrane region" description="Helical" evidence="13">
    <location>
        <begin position="20"/>
        <end position="41"/>
    </location>
</feature>
<dbReference type="GO" id="GO:0016682">
    <property type="term" value="F:oxidoreductase activity, acting on diphenols and related substances as donors, oxygen as acceptor"/>
    <property type="evidence" value="ECO:0007669"/>
    <property type="project" value="TreeGrafter"/>
</dbReference>
<keyword evidence="5" id="KW-0997">Cell inner membrane</keyword>
<dbReference type="GO" id="GO:0046872">
    <property type="term" value="F:metal ion binding"/>
    <property type="evidence" value="ECO:0007669"/>
    <property type="project" value="UniProtKB-UniRule"/>
</dbReference>
<keyword evidence="10 13" id="KW-1133">Transmembrane helix</keyword>
<gene>
    <name evidence="14" type="primary">appC</name>
    <name evidence="14" type="ORF">Pan54_07330</name>
</gene>
<keyword evidence="6 13" id="KW-0349">Heme</keyword>
<feature type="transmembrane region" description="Helical" evidence="13">
    <location>
        <begin position="91"/>
        <end position="114"/>
    </location>
</feature>
<feature type="transmembrane region" description="Helical" evidence="13">
    <location>
        <begin position="53"/>
        <end position="71"/>
    </location>
</feature>
<dbReference type="Pfam" id="PF01654">
    <property type="entry name" value="Cyt_bd_oxida_I"/>
    <property type="match status" value="1"/>
</dbReference>
<feature type="transmembrane region" description="Helical" evidence="13">
    <location>
        <begin position="190"/>
        <end position="213"/>
    </location>
</feature>
<dbReference type="GO" id="GO:0009055">
    <property type="term" value="F:electron transfer activity"/>
    <property type="evidence" value="ECO:0007669"/>
    <property type="project" value="UniProtKB-UniRule"/>
</dbReference>
<proteinExistence type="inferred from homology"/>
<dbReference type="Proteomes" id="UP000316095">
    <property type="component" value="Unassembled WGS sequence"/>
</dbReference>
<dbReference type="GO" id="GO:0020037">
    <property type="term" value="F:heme binding"/>
    <property type="evidence" value="ECO:0007669"/>
    <property type="project" value="TreeGrafter"/>
</dbReference>
<dbReference type="PANTHER" id="PTHR30365:SF0">
    <property type="entry name" value="CYTOCHROME BD-I UBIQUINOL OXIDASE SUBUNIT 1"/>
    <property type="match status" value="1"/>
</dbReference>
<evidence type="ECO:0000313" key="15">
    <source>
        <dbReference type="Proteomes" id="UP000316095"/>
    </source>
</evidence>
<dbReference type="AlphaFoldDB" id="A0A5C5XC50"/>
<evidence type="ECO:0000256" key="4">
    <source>
        <dbReference type="ARBA" id="ARBA00022475"/>
    </source>
</evidence>
<dbReference type="InterPro" id="IPR002585">
    <property type="entry name" value="Cyt-d_ubiquinol_oxidase_su_1"/>
</dbReference>
<protein>
    <submittedName>
        <fullName evidence="14">Cytochrome bd-II ubiquinol oxidase subunit 1</fullName>
    </submittedName>
</protein>
<dbReference type="RefSeq" id="WP_146502189.1">
    <property type="nucleotide sequence ID" value="NZ_SJPG01000001.1"/>
</dbReference>
<evidence type="ECO:0000313" key="14">
    <source>
        <dbReference type="EMBL" id="TWT60021.1"/>
    </source>
</evidence>
<keyword evidence="9 13" id="KW-0249">Electron transport</keyword>
<keyword evidence="15" id="KW-1185">Reference proteome</keyword>
<dbReference type="EMBL" id="SJPG01000001">
    <property type="protein sequence ID" value="TWT60021.1"/>
    <property type="molecule type" value="Genomic_DNA"/>
</dbReference>
<feature type="transmembrane region" description="Helical" evidence="13">
    <location>
        <begin position="329"/>
        <end position="351"/>
    </location>
</feature>
<dbReference type="PIRSF" id="PIRSF006446">
    <property type="entry name" value="Cyt_quinol_oxidase_1"/>
    <property type="match status" value="1"/>
</dbReference>
<evidence type="ECO:0000256" key="1">
    <source>
        <dbReference type="ARBA" id="ARBA00004429"/>
    </source>
</evidence>
<dbReference type="PANTHER" id="PTHR30365">
    <property type="entry name" value="CYTOCHROME D UBIQUINOL OXIDASE"/>
    <property type="match status" value="1"/>
</dbReference>
<evidence type="ECO:0000256" key="6">
    <source>
        <dbReference type="ARBA" id="ARBA00022617"/>
    </source>
</evidence>
<organism evidence="14 15">
    <name type="scientific">Rubinisphaera italica</name>
    <dbReference type="NCBI Taxonomy" id="2527969"/>
    <lineage>
        <taxon>Bacteria</taxon>
        <taxon>Pseudomonadati</taxon>
        <taxon>Planctomycetota</taxon>
        <taxon>Planctomycetia</taxon>
        <taxon>Planctomycetales</taxon>
        <taxon>Planctomycetaceae</taxon>
        <taxon>Rubinisphaera</taxon>
    </lineage>
</organism>